<organism evidence="7 8">
    <name type="scientific">Pseudorhodoplanes sinuspersici</name>
    <dbReference type="NCBI Taxonomy" id="1235591"/>
    <lineage>
        <taxon>Bacteria</taxon>
        <taxon>Pseudomonadati</taxon>
        <taxon>Pseudomonadota</taxon>
        <taxon>Alphaproteobacteria</taxon>
        <taxon>Hyphomicrobiales</taxon>
        <taxon>Pseudorhodoplanes</taxon>
    </lineage>
</organism>
<protein>
    <submittedName>
        <fullName evidence="7">Nitroreductase family protein</fullName>
    </submittedName>
</protein>
<comment type="cofactor">
    <cofactor evidence="1">
        <name>FMN</name>
        <dbReference type="ChEBI" id="CHEBI:58210"/>
    </cofactor>
</comment>
<keyword evidence="3" id="KW-0285">Flavoprotein</keyword>
<dbReference type="SUPFAM" id="SSF55469">
    <property type="entry name" value="FMN-dependent nitroreductase-like"/>
    <property type="match status" value="1"/>
</dbReference>
<dbReference type="CDD" id="cd02136">
    <property type="entry name" value="PnbA_NfnB-like"/>
    <property type="match status" value="1"/>
</dbReference>
<dbReference type="AlphaFoldDB" id="A0A1W6ZUJ4"/>
<evidence type="ECO:0000259" key="6">
    <source>
        <dbReference type="Pfam" id="PF00881"/>
    </source>
</evidence>
<dbReference type="EMBL" id="CP021112">
    <property type="protein sequence ID" value="ARQ00966.1"/>
    <property type="molecule type" value="Genomic_DNA"/>
</dbReference>
<dbReference type="Gene3D" id="3.40.109.10">
    <property type="entry name" value="NADH Oxidase"/>
    <property type="match status" value="1"/>
</dbReference>
<dbReference type="KEGG" id="psin:CAK95_19110"/>
<dbReference type="InterPro" id="IPR000415">
    <property type="entry name" value="Nitroreductase-like"/>
</dbReference>
<gene>
    <name evidence="7" type="ORF">CAK95_19110</name>
</gene>
<proteinExistence type="inferred from homology"/>
<evidence type="ECO:0000256" key="3">
    <source>
        <dbReference type="ARBA" id="ARBA00022630"/>
    </source>
</evidence>
<evidence type="ECO:0000256" key="2">
    <source>
        <dbReference type="ARBA" id="ARBA00007118"/>
    </source>
</evidence>
<dbReference type="STRING" id="1235591.CAK95_19110"/>
<keyword evidence="5" id="KW-0560">Oxidoreductase</keyword>
<reference evidence="7 8" key="1">
    <citation type="submission" date="2017-05" db="EMBL/GenBank/DDBJ databases">
        <title>Full genome sequence of Pseudorhodoplanes sinuspersici.</title>
        <authorList>
            <person name="Dastgheib S.M.M."/>
            <person name="Shavandi M."/>
            <person name="Tirandaz H."/>
        </authorList>
    </citation>
    <scope>NUCLEOTIDE SEQUENCE [LARGE SCALE GENOMIC DNA]</scope>
    <source>
        <strain evidence="7 8">RIPI110</strain>
    </source>
</reference>
<keyword evidence="8" id="KW-1185">Reference proteome</keyword>
<dbReference type="PANTHER" id="PTHR43673:SF2">
    <property type="entry name" value="NITROREDUCTASE"/>
    <property type="match status" value="1"/>
</dbReference>
<evidence type="ECO:0000313" key="8">
    <source>
        <dbReference type="Proteomes" id="UP000194137"/>
    </source>
</evidence>
<evidence type="ECO:0000256" key="4">
    <source>
        <dbReference type="ARBA" id="ARBA00022643"/>
    </source>
</evidence>
<evidence type="ECO:0000313" key="7">
    <source>
        <dbReference type="EMBL" id="ARQ00966.1"/>
    </source>
</evidence>
<dbReference type="Proteomes" id="UP000194137">
    <property type="component" value="Chromosome"/>
</dbReference>
<sequence length="225" mass="25367">MNVRDAVASRYSCRAFLPTPIPESTIREIIELAVRAPSAGNMQPWRIDVIAGKKVEALKDLLRPRMGELPRGEGTEYTIYPPEMNATFRKRRFDVGERLYKSIDVPREDKPARYRQYARNFEFFGAPVGIFFSIDRTLGVAQYSDMGGLIQTVMLLARDYGLHACAQQAWASWPQAVSAFLDLPEHMMLFSGMALGYADETAPINSWRAPRAPVEEYASFSGFDG</sequence>
<evidence type="ECO:0000256" key="5">
    <source>
        <dbReference type="ARBA" id="ARBA00023002"/>
    </source>
</evidence>
<dbReference type="InterPro" id="IPR029479">
    <property type="entry name" value="Nitroreductase"/>
</dbReference>
<evidence type="ECO:0000256" key="1">
    <source>
        <dbReference type="ARBA" id="ARBA00001917"/>
    </source>
</evidence>
<dbReference type="Pfam" id="PF00881">
    <property type="entry name" value="Nitroreductase"/>
    <property type="match status" value="1"/>
</dbReference>
<dbReference type="PANTHER" id="PTHR43673">
    <property type="entry name" value="NAD(P)H NITROREDUCTASE YDGI-RELATED"/>
    <property type="match status" value="1"/>
</dbReference>
<accession>A0A1W6ZUJ4</accession>
<feature type="domain" description="Nitroreductase" evidence="6">
    <location>
        <begin position="7"/>
        <end position="197"/>
    </location>
</feature>
<dbReference type="OrthoDB" id="9802510at2"/>
<comment type="similarity">
    <text evidence="2">Belongs to the nitroreductase family.</text>
</comment>
<keyword evidence="4" id="KW-0288">FMN</keyword>
<name>A0A1W6ZUJ4_9HYPH</name>
<dbReference type="RefSeq" id="WP_086089361.1">
    <property type="nucleotide sequence ID" value="NZ_CP021112.1"/>
</dbReference>
<dbReference type="GO" id="GO:0016491">
    <property type="term" value="F:oxidoreductase activity"/>
    <property type="evidence" value="ECO:0007669"/>
    <property type="project" value="UniProtKB-KW"/>
</dbReference>